<feature type="signal peptide" evidence="6">
    <location>
        <begin position="1"/>
        <end position="24"/>
    </location>
</feature>
<dbReference type="EMBL" id="FRDA01000003">
    <property type="protein sequence ID" value="SHM78332.1"/>
    <property type="molecule type" value="Genomic_DNA"/>
</dbReference>
<dbReference type="Proteomes" id="UP000183983">
    <property type="component" value="Unassembled WGS sequence"/>
</dbReference>
<evidence type="ECO:0000256" key="2">
    <source>
        <dbReference type="ARBA" id="ARBA00007399"/>
    </source>
</evidence>
<protein>
    <submittedName>
        <fullName evidence="9">P pilus assembly protein, chaperone PapD</fullName>
    </submittedName>
</protein>
<dbReference type="STRING" id="1190415.SAMN05216593_103127"/>
<sequence length="260" mass="29211">MTVRLSWQRLLPALLLSASVEAQAALALTGTRLIFDGRYRAASLDVSNRGQDEVLAQAWLSDPHDDDDTPLAQRRALPFVVTPPLSRLAADGRQTLRVLYQGAGMPQERESLLHLYVLEVPQRRDGARQLNIAVRQRINVFYRPAGLEGDPADTAQRLNWTLTRGEQGALWLHVSNPTAYYASLERLSLDDVQVTGYVMLAPGARLEFPLPERAREHFWRRLSFEALTDYGGRRRFCAQPDGQSSFTASLLDNPSLQEKC</sequence>
<dbReference type="InterPro" id="IPR001829">
    <property type="entry name" value="Pili_assmbl_chaperone_bac"/>
</dbReference>
<evidence type="ECO:0000313" key="9">
    <source>
        <dbReference type="EMBL" id="SHM78332.1"/>
    </source>
</evidence>
<dbReference type="Pfam" id="PF00345">
    <property type="entry name" value="PapD_N"/>
    <property type="match status" value="1"/>
</dbReference>
<dbReference type="OrthoDB" id="9131059at2"/>
<dbReference type="PANTHER" id="PTHR30251:SF2">
    <property type="entry name" value="FIMBRIAL CHAPERONE YADV-RELATED"/>
    <property type="match status" value="1"/>
</dbReference>
<evidence type="ECO:0000259" key="8">
    <source>
        <dbReference type="Pfam" id="PF02753"/>
    </source>
</evidence>
<dbReference type="GO" id="GO:0030288">
    <property type="term" value="C:outer membrane-bounded periplasmic space"/>
    <property type="evidence" value="ECO:0007669"/>
    <property type="project" value="InterPro"/>
</dbReference>
<dbReference type="InterPro" id="IPR016148">
    <property type="entry name" value="Pili_assmbl_chaperone_C"/>
</dbReference>
<keyword evidence="3 6" id="KW-0732">Signal</keyword>
<evidence type="ECO:0000256" key="3">
    <source>
        <dbReference type="ARBA" id="ARBA00022729"/>
    </source>
</evidence>
<dbReference type="AlphaFoldDB" id="A0A1M7LJJ7"/>
<dbReference type="Gene3D" id="2.60.40.10">
    <property type="entry name" value="Immunoglobulins"/>
    <property type="match status" value="2"/>
</dbReference>
<dbReference type="InterPro" id="IPR008962">
    <property type="entry name" value="PapD-like_sf"/>
</dbReference>
<evidence type="ECO:0000259" key="7">
    <source>
        <dbReference type="Pfam" id="PF00345"/>
    </source>
</evidence>
<feature type="domain" description="Pili assembly chaperone C-terminal" evidence="8">
    <location>
        <begin position="174"/>
        <end position="234"/>
    </location>
</feature>
<accession>A0A1M7LJJ7</accession>
<feature type="domain" description="Pili assembly chaperone N-terminal" evidence="7">
    <location>
        <begin position="26"/>
        <end position="147"/>
    </location>
</feature>
<keyword evidence="4" id="KW-0574">Periplasm</keyword>
<dbReference type="SUPFAM" id="SSF49584">
    <property type="entry name" value="Periplasmic chaperone C-domain"/>
    <property type="match status" value="1"/>
</dbReference>
<evidence type="ECO:0000256" key="5">
    <source>
        <dbReference type="ARBA" id="ARBA00023186"/>
    </source>
</evidence>
<name>A0A1M7LJJ7_9PSED</name>
<evidence type="ECO:0000256" key="1">
    <source>
        <dbReference type="ARBA" id="ARBA00004418"/>
    </source>
</evidence>
<evidence type="ECO:0000256" key="4">
    <source>
        <dbReference type="ARBA" id="ARBA00022764"/>
    </source>
</evidence>
<evidence type="ECO:0000256" key="6">
    <source>
        <dbReference type="SAM" id="SignalP"/>
    </source>
</evidence>
<evidence type="ECO:0000313" key="10">
    <source>
        <dbReference type="Proteomes" id="UP000183983"/>
    </source>
</evidence>
<keyword evidence="5" id="KW-0143">Chaperone</keyword>
<reference evidence="9 10" key="1">
    <citation type="submission" date="2016-11" db="EMBL/GenBank/DDBJ databases">
        <authorList>
            <person name="Jaros S."/>
            <person name="Januszkiewicz K."/>
            <person name="Wedrychowicz H."/>
        </authorList>
    </citation>
    <scope>NUCLEOTIDE SEQUENCE [LARGE SCALE GENOMIC DNA]</scope>
    <source>
        <strain evidence="9 10">LMG 26898</strain>
    </source>
</reference>
<dbReference type="Pfam" id="PF02753">
    <property type="entry name" value="PapD_C"/>
    <property type="match status" value="1"/>
</dbReference>
<organism evidence="9 10">
    <name type="scientific">Pseudomonas asturiensis</name>
    <dbReference type="NCBI Taxonomy" id="1190415"/>
    <lineage>
        <taxon>Bacteria</taxon>
        <taxon>Pseudomonadati</taxon>
        <taxon>Pseudomonadota</taxon>
        <taxon>Gammaproteobacteria</taxon>
        <taxon>Pseudomonadales</taxon>
        <taxon>Pseudomonadaceae</taxon>
        <taxon>Pseudomonas</taxon>
    </lineage>
</organism>
<feature type="chain" id="PRO_5012297144" evidence="6">
    <location>
        <begin position="25"/>
        <end position="260"/>
    </location>
</feature>
<dbReference type="RefSeq" id="WP_073163505.1">
    <property type="nucleotide sequence ID" value="NZ_FRDA01000003.1"/>
</dbReference>
<dbReference type="InterPro" id="IPR036316">
    <property type="entry name" value="Pili_assmbl_chap_C_dom_sf"/>
</dbReference>
<dbReference type="GO" id="GO:0071555">
    <property type="term" value="P:cell wall organization"/>
    <property type="evidence" value="ECO:0007669"/>
    <property type="project" value="InterPro"/>
</dbReference>
<dbReference type="SUPFAM" id="SSF49354">
    <property type="entry name" value="PapD-like"/>
    <property type="match status" value="1"/>
</dbReference>
<dbReference type="PANTHER" id="PTHR30251">
    <property type="entry name" value="PILUS ASSEMBLY CHAPERONE"/>
    <property type="match status" value="1"/>
</dbReference>
<dbReference type="InterPro" id="IPR013783">
    <property type="entry name" value="Ig-like_fold"/>
</dbReference>
<comment type="subcellular location">
    <subcellularLocation>
        <location evidence="1">Periplasm</location>
    </subcellularLocation>
</comment>
<proteinExistence type="inferred from homology"/>
<dbReference type="PRINTS" id="PR00969">
    <property type="entry name" value="CHAPERONPILI"/>
</dbReference>
<gene>
    <name evidence="9" type="ORF">SAMN05216593_103127</name>
</gene>
<dbReference type="InterPro" id="IPR050643">
    <property type="entry name" value="Periplasmic_pilus_chap"/>
</dbReference>
<dbReference type="InterPro" id="IPR016147">
    <property type="entry name" value="Pili_assmbl_chaperone_N"/>
</dbReference>
<comment type="similarity">
    <text evidence="2">Belongs to the periplasmic pilus chaperone family.</text>
</comment>